<sequence>MFLRNANRLRITAIVLLVLLVNLAGMWPLVSQQAARSVDLFQRYSEFMTLTEALDHALGDVEFCGELPTSDEFPTDWSALPSNSEGKLILLSQAPGLPIPTETLLALPREEAIPGLRAWTPETPPPQV</sequence>
<reference evidence="1" key="2">
    <citation type="submission" date="2020-09" db="EMBL/GenBank/DDBJ databases">
        <authorList>
            <person name="Sun Q."/>
            <person name="Kim S."/>
        </authorList>
    </citation>
    <scope>NUCLEOTIDE SEQUENCE</scope>
    <source>
        <strain evidence="1">KCTC 12870</strain>
    </source>
</reference>
<dbReference type="EMBL" id="BMXG01000012">
    <property type="protein sequence ID" value="GHC04203.1"/>
    <property type="molecule type" value="Genomic_DNA"/>
</dbReference>
<protein>
    <submittedName>
        <fullName evidence="1">Uncharacterized protein</fullName>
    </submittedName>
</protein>
<keyword evidence="2" id="KW-1185">Reference proteome</keyword>
<evidence type="ECO:0000313" key="2">
    <source>
        <dbReference type="Proteomes" id="UP000642829"/>
    </source>
</evidence>
<dbReference type="RefSeq" id="WP_189514881.1">
    <property type="nucleotide sequence ID" value="NZ_BMXG01000012.1"/>
</dbReference>
<proteinExistence type="predicted"/>
<accession>A0A8J3GEI8</accession>
<dbReference type="AlphaFoldDB" id="A0A8J3GEI8"/>
<organism evidence="1 2">
    <name type="scientific">Cerasicoccus arenae</name>
    <dbReference type="NCBI Taxonomy" id="424488"/>
    <lineage>
        <taxon>Bacteria</taxon>
        <taxon>Pseudomonadati</taxon>
        <taxon>Verrucomicrobiota</taxon>
        <taxon>Opitutia</taxon>
        <taxon>Puniceicoccales</taxon>
        <taxon>Cerasicoccaceae</taxon>
        <taxon>Cerasicoccus</taxon>
    </lineage>
</organism>
<name>A0A8J3GEI8_9BACT</name>
<dbReference type="Proteomes" id="UP000642829">
    <property type="component" value="Unassembled WGS sequence"/>
</dbReference>
<comment type="caution">
    <text evidence="1">The sequence shown here is derived from an EMBL/GenBank/DDBJ whole genome shotgun (WGS) entry which is preliminary data.</text>
</comment>
<evidence type="ECO:0000313" key="1">
    <source>
        <dbReference type="EMBL" id="GHC04203.1"/>
    </source>
</evidence>
<reference evidence="1" key="1">
    <citation type="journal article" date="2014" name="Int. J. Syst. Evol. Microbiol.">
        <title>Complete genome sequence of Corynebacterium casei LMG S-19264T (=DSM 44701T), isolated from a smear-ripened cheese.</title>
        <authorList>
            <consortium name="US DOE Joint Genome Institute (JGI-PGF)"/>
            <person name="Walter F."/>
            <person name="Albersmeier A."/>
            <person name="Kalinowski J."/>
            <person name="Ruckert C."/>
        </authorList>
    </citation>
    <scope>NUCLEOTIDE SEQUENCE</scope>
    <source>
        <strain evidence="1">KCTC 12870</strain>
    </source>
</reference>
<gene>
    <name evidence="1" type="ORF">GCM10007047_21120</name>
</gene>